<organism evidence="4 5">
    <name type="scientific">Zonotrichia albicollis</name>
    <name type="common">White-throated sparrow</name>
    <name type="synonym">Fringilla albicollis</name>
    <dbReference type="NCBI Taxonomy" id="44394"/>
    <lineage>
        <taxon>Eukaryota</taxon>
        <taxon>Metazoa</taxon>
        <taxon>Chordata</taxon>
        <taxon>Craniata</taxon>
        <taxon>Vertebrata</taxon>
        <taxon>Euteleostomi</taxon>
        <taxon>Archelosauria</taxon>
        <taxon>Archosauria</taxon>
        <taxon>Dinosauria</taxon>
        <taxon>Saurischia</taxon>
        <taxon>Theropoda</taxon>
        <taxon>Coelurosauria</taxon>
        <taxon>Aves</taxon>
        <taxon>Neognathae</taxon>
        <taxon>Neoaves</taxon>
        <taxon>Telluraves</taxon>
        <taxon>Australaves</taxon>
        <taxon>Passeriformes</taxon>
        <taxon>Passerellidae</taxon>
        <taxon>Zonotrichia</taxon>
    </lineage>
</organism>
<evidence type="ECO:0000313" key="4">
    <source>
        <dbReference type="Ensembl" id="ENSZALP00000005788.1"/>
    </source>
</evidence>
<dbReference type="Proteomes" id="UP000694413">
    <property type="component" value="Unassembled WGS sequence"/>
</dbReference>
<keyword evidence="3" id="KW-0687">Ribonucleoprotein</keyword>
<dbReference type="PANTHER" id="PTHR11710:SF31">
    <property type="entry name" value="SMALL RIBOSOMAL SUBUNIT PROTEIN ES19"/>
    <property type="match status" value="1"/>
</dbReference>
<reference evidence="4" key="2">
    <citation type="submission" date="2025-09" db="UniProtKB">
        <authorList>
            <consortium name="Ensembl"/>
        </authorList>
    </citation>
    <scope>IDENTIFICATION</scope>
</reference>
<evidence type="ECO:0000256" key="2">
    <source>
        <dbReference type="ARBA" id="ARBA00022980"/>
    </source>
</evidence>
<evidence type="ECO:0000256" key="1">
    <source>
        <dbReference type="ARBA" id="ARBA00010014"/>
    </source>
</evidence>
<evidence type="ECO:0000256" key="3">
    <source>
        <dbReference type="ARBA" id="ARBA00023274"/>
    </source>
</evidence>
<comment type="similarity">
    <text evidence="1">Belongs to the eukaryotic ribosomal protein eS19 family.</text>
</comment>
<dbReference type="GO" id="GO:0000028">
    <property type="term" value="P:ribosomal small subunit assembly"/>
    <property type="evidence" value="ECO:0007669"/>
    <property type="project" value="TreeGrafter"/>
</dbReference>
<dbReference type="AlphaFoldDB" id="A0A8D2MF13"/>
<dbReference type="GO" id="GO:0003723">
    <property type="term" value="F:RNA binding"/>
    <property type="evidence" value="ECO:0007669"/>
    <property type="project" value="TreeGrafter"/>
</dbReference>
<dbReference type="Gene3D" id="1.10.10.10">
    <property type="entry name" value="Winged helix-like DNA-binding domain superfamily/Winged helix DNA-binding domain"/>
    <property type="match status" value="1"/>
</dbReference>
<dbReference type="InterPro" id="IPR001266">
    <property type="entry name" value="Ribosomal_eS19"/>
</dbReference>
<proteinExistence type="inferred from homology"/>
<dbReference type="Ensembl" id="ENSZALT00000008547.1">
    <property type="protein sequence ID" value="ENSZALP00000005788.1"/>
    <property type="gene ID" value="ENSZALG00000005383.1"/>
</dbReference>
<dbReference type="GO" id="GO:0003735">
    <property type="term" value="F:structural constituent of ribosome"/>
    <property type="evidence" value="ECO:0007669"/>
    <property type="project" value="InterPro"/>
</dbReference>
<evidence type="ECO:0000313" key="5">
    <source>
        <dbReference type="Proteomes" id="UP000694413"/>
    </source>
</evidence>
<dbReference type="GO" id="GO:0006412">
    <property type="term" value="P:translation"/>
    <property type="evidence" value="ECO:0007669"/>
    <property type="project" value="InterPro"/>
</dbReference>
<dbReference type="InterPro" id="IPR036388">
    <property type="entry name" value="WH-like_DNA-bd_sf"/>
</dbReference>
<dbReference type="Pfam" id="PF01090">
    <property type="entry name" value="Ribosomal_S19e"/>
    <property type="match status" value="1"/>
</dbReference>
<keyword evidence="5" id="KW-1185">Reference proteome</keyword>
<protein>
    <recommendedName>
        <fullName evidence="6">40S ribosomal protein S19</fullName>
    </recommendedName>
</protein>
<dbReference type="PANTHER" id="PTHR11710">
    <property type="entry name" value="40S RIBOSOMAL PROTEIN S19"/>
    <property type="match status" value="1"/>
</dbReference>
<dbReference type="SUPFAM" id="SSF46785">
    <property type="entry name" value="Winged helix' DNA-binding domain"/>
    <property type="match status" value="1"/>
</dbReference>
<reference evidence="4" key="1">
    <citation type="submission" date="2025-08" db="UniProtKB">
        <authorList>
            <consortium name="Ensembl"/>
        </authorList>
    </citation>
    <scope>IDENTIFICATION</scope>
</reference>
<dbReference type="InterPro" id="IPR036390">
    <property type="entry name" value="WH_DNA-bd_sf"/>
</dbReference>
<dbReference type="GO" id="GO:0022627">
    <property type="term" value="C:cytosolic small ribosomal subunit"/>
    <property type="evidence" value="ECO:0007669"/>
    <property type="project" value="TreeGrafter"/>
</dbReference>
<sequence>SWPGPCSPLLFPGPGTGSDPVLARFWRRSGKLKVPDWADTVKLAKHKELAPYDENWFYTRAASTAHHLYLQGGVNAVTCESAIPIVVPITPGVSHLLLGVSPIIDLIILGVSHLSQGSLPLPGGPSPVLGGLSAALGSLTCYWGSLPLPEGPSPVPVALTCPRGLSHYLGVSHLSLGSLPLWISLSWGSHLSLGSLTCPRGLSHYLGVPPIMDLTILRVPPIMDAITWGSLPLPGGPSHYRCHYSGGPSPVPGVSPITWGSLPLWISLLRVSPITWGSLPLWIPLS</sequence>
<keyword evidence="2" id="KW-0689">Ribosomal protein</keyword>
<name>A0A8D2MF13_ZONAL</name>
<dbReference type="SMART" id="SM01413">
    <property type="entry name" value="Ribosomal_S19e"/>
    <property type="match status" value="1"/>
</dbReference>
<evidence type="ECO:0008006" key="6">
    <source>
        <dbReference type="Google" id="ProtNLM"/>
    </source>
</evidence>
<accession>A0A8D2MF13</accession>